<dbReference type="EC" id="3.2.1.21" evidence="3"/>
<dbReference type="PRINTS" id="PR00133">
    <property type="entry name" value="GLHYDRLASE3"/>
</dbReference>
<evidence type="ECO:0000256" key="3">
    <source>
        <dbReference type="ARBA" id="ARBA00012744"/>
    </source>
</evidence>
<dbReference type="Pfam" id="PF14310">
    <property type="entry name" value="Fn3-like"/>
    <property type="match status" value="1"/>
</dbReference>
<dbReference type="InterPro" id="IPR001764">
    <property type="entry name" value="Glyco_hydro_3_N"/>
</dbReference>
<comment type="caution">
    <text evidence="10">The sequence shown here is derived from an EMBL/GenBank/DDBJ whole genome shotgun (WGS) entry which is preliminary data.</text>
</comment>
<feature type="region of interest" description="Disordered" evidence="7">
    <location>
        <begin position="589"/>
        <end position="614"/>
    </location>
</feature>
<keyword evidence="11" id="KW-1185">Reference proteome</keyword>
<dbReference type="SUPFAM" id="SSF51445">
    <property type="entry name" value="(Trans)glycosidases"/>
    <property type="match status" value="1"/>
</dbReference>
<evidence type="ECO:0000256" key="2">
    <source>
        <dbReference type="ARBA" id="ARBA00005336"/>
    </source>
</evidence>
<dbReference type="Proteomes" id="UP000557392">
    <property type="component" value="Unassembled WGS sequence"/>
</dbReference>
<dbReference type="InterPro" id="IPR036881">
    <property type="entry name" value="Glyco_hydro_3_C_sf"/>
</dbReference>
<evidence type="ECO:0000256" key="7">
    <source>
        <dbReference type="SAM" id="MobiDB-lite"/>
    </source>
</evidence>
<evidence type="ECO:0000313" key="11">
    <source>
        <dbReference type="Proteomes" id="UP000557392"/>
    </source>
</evidence>
<dbReference type="PROSITE" id="PS51318">
    <property type="entry name" value="TAT"/>
    <property type="match status" value="1"/>
</dbReference>
<accession>A0A7W6JSK8</accession>
<dbReference type="GO" id="GO:0008422">
    <property type="term" value="F:beta-glucosidase activity"/>
    <property type="evidence" value="ECO:0007669"/>
    <property type="project" value="UniProtKB-EC"/>
</dbReference>
<protein>
    <recommendedName>
        <fullName evidence="3">beta-glucosidase</fullName>
        <ecNumber evidence="3">3.2.1.21</ecNumber>
    </recommendedName>
</protein>
<dbReference type="Pfam" id="PF01915">
    <property type="entry name" value="Glyco_hydro_3_C"/>
    <property type="match status" value="1"/>
</dbReference>
<dbReference type="GO" id="GO:0009251">
    <property type="term" value="P:glucan catabolic process"/>
    <property type="evidence" value="ECO:0007669"/>
    <property type="project" value="TreeGrafter"/>
</dbReference>
<dbReference type="InterPro" id="IPR017853">
    <property type="entry name" value="GH"/>
</dbReference>
<comment type="catalytic activity">
    <reaction evidence="1">
        <text>Hydrolysis of terminal, non-reducing beta-D-glucosyl residues with release of beta-D-glucose.</text>
        <dbReference type="EC" id="3.2.1.21"/>
    </reaction>
</comment>
<dbReference type="SMART" id="SM01217">
    <property type="entry name" value="Fn3_like"/>
    <property type="match status" value="1"/>
</dbReference>
<dbReference type="Gene3D" id="2.60.40.10">
    <property type="entry name" value="Immunoglobulins"/>
    <property type="match status" value="1"/>
</dbReference>
<evidence type="ECO:0000256" key="4">
    <source>
        <dbReference type="ARBA" id="ARBA00022729"/>
    </source>
</evidence>
<dbReference type="Gene3D" id="3.20.20.300">
    <property type="entry name" value="Glycoside hydrolase, family 3, N-terminal domain"/>
    <property type="match status" value="1"/>
</dbReference>
<gene>
    <name evidence="10" type="ORF">GGR46_002294</name>
</gene>
<dbReference type="AlphaFoldDB" id="A0A7W6JSK8"/>
<dbReference type="Pfam" id="PF00933">
    <property type="entry name" value="Glyco_hydro_3"/>
    <property type="match status" value="1"/>
</dbReference>
<dbReference type="RefSeq" id="WP_183997749.1">
    <property type="nucleotide sequence ID" value="NZ_JACIEH010000002.1"/>
</dbReference>
<dbReference type="SUPFAM" id="SSF52279">
    <property type="entry name" value="Beta-D-glucan exohydrolase, C-terminal domain"/>
    <property type="match status" value="1"/>
</dbReference>
<evidence type="ECO:0000259" key="9">
    <source>
        <dbReference type="SMART" id="SM01217"/>
    </source>
</evidence>
<dbReference type="Gene3D" id="3.40.50.1700">
    <property type="entry name" value="Glycoside hydrolase family 3 C-terminal domain"/>
    <property type="match status" value="1"/>
</dbReference>
<keyword evidence="5 10" id="KW-0378">Hydrolase</keyword>
<dbReference type="PANTHER" id="PTHR30620:SF16">
    <property type="entry name" value="LYSOSOMAL BETA GLUCOSIDASE"/>
    <property type="match status" value="1"/>
</dbReference>
<evidence type="ECO:0000256" key="1">
    <source>
        <dbReference type="ARBA" id="ARBA00000448"/>
    </source>
</evidence>
<name>A0A7W6JSK8_9SPHN</name>
<evidence type="ECO:0000256" key="5">
    <source>
        <dbReference type="ARBA" id="ARBA00022801"/>
    </source>
</evidence>
<feature type="signal peptide" evidence="8">
    <location>
        <begin position="1"/>
        <end position="27"/>
    </location>
</feature>
<proteinExistence type="inferred from homology"/>
<dbReference type="InterPro" id="IPR013783">
    <property type="entry name" value="Ig-like_fold"/>
</dbReference>
<dbReference type="InterPro" id="IPR026891">
    <property type="entry name" value="Fn3-like"/>
</dbReference>
<sequence length="747" mass="78429">MRIDRRALLAGSAQAALLGLLPGAARAASPRIDGLIARMTVEEKAGQLSCFNDEVRPVGAVFNPVVDPRGAEAMLADITAGRVGMLFNGYGVAGARTAQAAALKSRLGIPLVFAADVIHGCRTVFPIPLAEAAAFDPDLSERAARAVAAEASAGGLHWTFAPVVDVARDQRWGRVAEGAGEDVLLNRQLAAARVRGFQGSDLRRPDSLLATPKHFAGYSAVRGGMEYAAVDMSPAELRETYLPPFAAGFGAGAGATIASFTDFNGVPATANRWLLTDVLRGELGFAGVCVSDYDADRELIAHGVAADEADAARLAILAGVDVSMQSGFYNKYLPALVASGKVPMTRVDEAVRRVLALKEKLGLFDDPFRSLDAVAEKKRTATPAIKATAREVATRSIVLLRNVGDVLPLPRAGKRIALIGPFGADKANLNGPWSFAGDASDGIDLATGIRALLADPKALVVETGSDVHAAVPGGIERAVAAAQAADVVLLAIGEAGDMSGEGNSRVDITVPAVQQALAEAVAATGKPVVVLLRHGRALALEGAVRAAPAILCTWFLGEQTGTAVADILFGVREPTGRLPVSFPLATGQQPWSYDRRSTGRPAPDSDAMEPGRSHWRDAPDRALYEFGSGQGYTSFALAELQVPPRVAKGEALQVRVAVTNAGLRRGEAFVRADIHDRVASRTRPVRQMKAHARILLDPGERRIVTLAIPHAELALVAADGQWRVEPGAFDLWVGAGGEELHSQFEAV</sequence>
<reference evidence="10 11" key="1">
    <citation type="submission" date="2020-08" db="EMBL/GenBank/DDBJ databases">
        <title>Genomic Encyclopedia of Type Strains, Phase IV (KMG-IV): sequencing the most valuable type-strain genomes for metagenomic binning, comparative biology and taxonomic classification.</title>
        <authorList>
            <person name="Goeker M."/>
        </authorList>
    </citation>
    <scope>NUCLEOTIDE SEQUENCE [LARGE SCALE GENOMIC DNA]</scope>
    <source>
        <strain evidence="10 11">DSM 101806</strain>
    </source>
</reference>
<dbReference type="InterPro" id="IPR051915">
    <property type="entry name" value="Cellulose_Degrad_GH3"/>
</dbReference>
<dbReference type="InterPro" id="IPR006311">
    <property type="entry name" value="TAT_signal"/>
</dbReference>
<feature type="domain" description="Fibronectin type III-like" evidence="9">
    <location>
        <begin position="674"/>
        <end position="737"/>
    </location>
</feature>
<keyword evidence="4 8" id="KW-0732">Signal</keyword>
<dbReference type="PANTHER" id="PTHR30620">
    <property type="entry name" value="PERIPLASMIC BETA-GLUCOSIDASE-RELATED"/>
    <property type="match status" value="1"/>
</dbReference>
<dbReference type="InterPro" id="IPR002772">
    <property type="entry name" value="Glyco_hydro_3_C"/>
</dbReference>
<evidence type="ECO:0000313" key="10">
    <source>
        <dbReference type="EMBL" id="MBB4098730.1"/>
    </source>
</evidence>
<dbReference type="FunFam" id="3.20.20.300:FF:000005">
    <property type="entry name" value="Periplasmic beta-glucosidase"/>
    <property type="match status" value="1"/>
</dbReference>
<comment type="similarity">
    <text evidence="2">Belongs to the glycosyl hydrolase 3 family.</text>
</comment>
<feature type="chain" id="PRO_5031468726" description="beta-glucosidase" evidence="8">
    <location>
        <begin position="28"/>
        <end position="747"/>
    </location>
</feature>
<dbReference type="EMBL" id="JACIEH010000002">
    <property type="protein sequence ID" value="MBB4098730.1"/>
    <property type="molecule type" value="Genomic_DNA"/>
</dbReference>
<dbReference type="InterPro" id="IPR036962">
    <property type="entry name" value="Glyco_hydro_3_N_sf"/>
</dbReference>
<evidence type="ECO:0000256" key="8">
    <source>
        <dbReference type="SAM" id="SignalP"/>
    </source>
</evidence>
<organism evidence="10 11">
    <name type="scientific">Sphingomonas kyeonggiensis</name>
    <dbReference type="NCBI Taxonomy" id="1268553"/>
    <lineage>
        <taxon>Bacteria</taxon>
        <taxon>Pseudomonadati</taxon>
        <taxon>Pseudomonadota</taxon>
        <taxon>Alphaproteobacteria</taxon>
        <taxon>Sphingomonadales</taxon>
        <taxon>Sphingomonadaceae</taxon>
        <taxon>Sphingomonas</taxon>
    </lineage>
</organism>
<evidence type="ECO:0000256" key="6">
    <source>
        <dbReference type="ARBA" id="ARBA00023295"/>
    </source>
</evidence>
<keyword evidence="6 10" id="KW-0326">Glycosidase</keyword>